<feature type="signal peptide" evidence="1">
    <location>
        <begin position="1"/>
        <end position="24"/>
    </location>
</feature>
<protein>
    <recommendedName>
        <fullName evidence="4">Chemotaxis protein</fullName>
    </recommendedName>
</protein>
<keyword evidence="1" id="KW-0732">Signal</keyword>
<dbReference type="Proteomes" id="UP000186894">
    <property type="component" value="Unassembled WGS sequence"/>
</dbReference>
<organism evidence="2 3">
    <name type="scientific">Rhizobium oryziradicis</name>
    <dbReference type="NCBI Taxonomy" id="1867956"/>
    <lineage>
        <taxon>Bacteria</taxon>
        <taxon>Pseudomonadati</taxon>
        <taxon>Pseudomonadota</taxon>
        <taxon>Alphaproteobacteria</taxon>
        <taxon>Hyphomicrobiales</taxon>
        <taxon>Rhizobiaceae</taxon>
        <taxon>Rhizobium/Agrobacterium group</taxon>
        <taxon>Rhizobium</taxon>
    </lineage>
</organism>
<evidence type="ECO:0000256" key="1">
    <source>
        <dbReference type="SAM" id="SignalP"/>
    </source>
</evidence>
<keyword evidence="3" id="KW-1185">Reference proteome</keyword>
<sequence>MRHLLTTAMVIAATYAFIPVTANAEEAHVAPVTAFMKEKVVSWAQDPMIIKAIKAQNAEHANLNDADIDALDKKWRAEVQANDQPMIKGVLANDVSTFLKAKQAESNGAIAEVFVVDNKGLNVGQSDITSDYWQGDEAKFKKTFNVGPNTLFVDEVEKDESTQALQSQASMTIVDETGKAIGAVTVGVNLDAL</sequence>
<proteinExistence type="predicted"/>
<accession>A0A1Q8ZNS4</accession>
<evidence type="ECO:0000313" key="3">
    <source>
        <dbReference type="Proteomes" id="UP000186894"/>
    </source>
</evidence>
<dbReference type="AlphaFoldDB" id="A0A1Q8ZNS4"/>
<evidence type="ECO:0000313" key="2">
    <source>
        <dbReference type="EMBL" id="OLP43550.1"/>
    </source>
</evidence>
<reference evidence="2 3" key="1">
    <citation type="submission" date="2016-09" db="EMBL/GenBank/DDBJ databases">
        <title>Rhizobium oryziradicis sp. nov., isolated from the root of rice.</title>
        <authorList>
            <person name="Zhao J."/>
            <person name="Zhang X."/>
        </authorList>
    </citation>
    <scope>NUCLEOTIDE SEQUENCE [LARGE SCALE GENOMIC DNA]</scope>
    <source>
        <strain evidence="2 3">N19</strain>
    </source>
</reference>
<dbReference type="STRING" id="1867956.BJF95_22085"/>
<evidence type="ECO:0008006" key="4">
    <source>
        <dbReference type="Google" id="ProtNLM"/>
    </source>
</evidence>
<dbReference type="CDD" id="cd18773">
    <property type="entry name" value="PDC1_HK_sensor"/>
    <property type="match status" value="1"/>
</dbReference>
<comment type="caution">
    <text evidence="2">The sequence shown here is derived from an EMBL/GenBank/DDBJ whole genome shotgun (WGS) entry which is preliminary data.</text>
</comment>
<gene>
    <name evidence="2" type="ORF">BJF95_22085</name>
</gene>
<feature type="chain" id="PRO_5010334286" description="Chemotaxis protein" evidence="1">
    <location>
        <begin position="25"/>
        <end position="193"/>
    </location>
</feature>
<name>A0A1Q8ZNS4_9HYPH</name>
<dbReference type="EMBL" id="MKIM01000028">
    <property type="protein sequence ID" value="OLP43550.1"/>
    <property type="molecule type" value="Genomic_DNA"/>
</dbReference>
<dbReference type="RefSeq" id="WP_075640870.1">
    <property type="nucleotide sequence ID" value="NZ_MKIM01000028.1"/>
</dbReference>